<reference evidence="1" key="1">
    <citation type="submission" date="2023-03" db="EMBL/GenBank/DDBJ databases">
        <title>Massive genome expansion in bonnet fungi (Mycena s.s.) driven by repeated elements and novel gene families across ecological guilds.</title>
        <authorList>
            <consortium name="Lawrence Berkeley National Laboratory"/>
            <person name="Harder C.B."/>
            <person name="Miyauchi S."/>
            <person name="Viragh M."/>
            <person name="Kuo A."/>
            <person name="Thoen E."/>
            <person name="Andreopoulos B."/>
            <person name="Lu D."/>
            <person name="Skrede I."/>
            <person name="Drula E."/>
            <person name="Henrissat B."/>
            <person name="Morin E."/>
            <person name="Kohler A."/>
            <person name="Barry K."/>
            <person name="LaButti K."/>
            <person name="Morin E."/>
            <person name="Salamov A."/>
            <person name="Lipzen A."/>
            <person name="Mereny Z."/>
            <person name="Hegedus B."/>
            <person name="Baldrian P."/>
            <person name="Stursova M."/>
            <person name="Weitz H."/>
            <person name="Taylor A."/>
            <person name="Grigoriev I.V."/>
            <person name="Nagy L.G."/>
            <person name="Martin F."/>
            <person name="Kauserud H."/>
        </authorList>
    </citation>
    <scope>NUCLEOTIDE SEQUENCE</scope>
    <source>
        <strain evidence="1">CBHHK173m</strain>
    </source>
</reference>
<keyword evidence="2" id="KW-1185">Reference proteome</keyword>
<dbReference type="Proteomes" id="UP001222325">
    <property type="component" value="Unassembled WGS sequence"/>
</dbReference>
<proteinExistence type="predicted"/>
<name>A0AAD6U746_9AGAR</name>
<comment type="caution">
    <text evidence="1">The sequence shown here is derived from an EMBL/GenBank/DDBJ whole genome shotgun (WGS) entry which is preliminary data.</text>
</comment>
<gene>
    <name evidence="1" type="ORF">B0H15DRAFT_799754</name>
</gene>
<sequence length="378" mass="41876">MPHDSDIFVAAVDAPPPPVVVLLGHTNLTPPAPSTLLMHENLELGPSLAAKKGKVVAFQAPPSPLPTYPPLPRDKIRSTVFATENVSSDSGPKIAPPPGGASRVKKAEFKEITGWSQEFIDNFHQRGLELVKDKLDPSLSLSDQDQAARAEVIAALVNAFPAVNNFESRWPVDYVLINACKSSRVVQKTVHERAVVETAMNLRSKIIKNKVCQDKSSLCDTLSFSATPPHAMTNGRLGVKQTTKRKPRNISVHFYPTRGPPIQTRLPVLKHPRPTRLRDFIAVDTLLGSHHIQPHVHEIHVGVLLRGGDGRSRTERYKAFYKKHKRLPYHLHLKFQGDLAIVRTSEGEAVNLRPDDQRVTDFIAVSLNPTSYRVNSLI</sequence>
<evidence type="ECO:0000313" key="2">
    <source>
        <dbReference type="Proteomes" id="UP001222325"/>
    </source>
</evidence>
<organism evidence="1 2">
    <name type="scientific">Mycena belliarum</name>
    <dbReference type="NCBI Taxonomy" id="1033014"/>
    <lineage>
        <taxon>Eukaryota</taxon>
        <taxon>Fungi</taxon>
        <taxon>Dikarya</taxon>
        <taxon>Basidiomycota</taxon>
        <taxon>Agaricomycotina</taxon>
        <taxon>Agaricomycetes</taxon>
        <taxon>Agaricomycetidae</taxon>
        <taxon>Agaricales</taxon>
        <taxon>Marasmiineae</taxon>
        <taxon>Mycenaceae</taxon>
        <taxon>Mycena</taxon>
    </lineage>
</organism>
<dbReference type="EMBL" id="JARJCN010000019">
    <property type="protein sequence ID" value="KAJ7092016.1"/>
    <property type="molecule type" value="Genomic_DNA"/>
</dbReference>
<accession>A0AAD6U746</accession>
<dbReference type="AlphaFoldDB" id="A0AAD6U746"/>
<evidence type="ECO:0000313" key="1">
    <source>
        <dbReference type="EMBL" id="KAJ7092016.1"/>
    </source>
</evidence>
<protein>
    <submittedName>
        <fullName evidence="1">Uncharacterized protein</fullName>
    </submittedName>
</protein>